<dbReference type="SMART" id="SM00249">
    <property type="entry name" value="PHD"/>
    <property type="match status" value="1"/>
</dbReference>
<evidence type="ECO:0000313" key="8">
    <source>
        <dbReference type="Proteomes" id="UP000000542"/>
    </source>
</evidence>
<dbReference type="VEuPathDB" id="TriTrypDB:LMJSD75_350053200"/>
<dbReference type="InParanoid" id="E9AFT3"/>
<evidence type="ECO:0000313" key="7">
    <source>
        <dbReference type="EMBL" id="CBZ13087.1"/>
    </source>
</evidence>
<protein>
    <recommendedName>
        <fullName evidence="6">PHD-type domain-containing protein</fullName>
    </recommendedName>
</protein>
<dbReference type="STRING" id="5664.E9AFT3"/>
<evidence type="ECO:0000256" key="1">
    <source>
        <dbReference type="ARBA" id="ARBA00022553"/>
    </source>
</evidence>
<dbReference type="CDD" id="cd15571">
    <property type="entry name" value="ePHD"/>
    <property type="match status" value="1"/>
</dbReference>
<dbReference type="PANTHER" id="PTHR14955:SF4">
    <property type="entry name" value="PHD-TYPE DOMAIN-CONTAINING PROTEIN"/>
    <property type="match status" value="1"/>
</dbReference>
<dbReference type="InterPro" id="IPR013083">
    <property type="entry name" value="Znf_RING/FYVE/PHD"/>
</dbReference>
<dbReference type="GeneID" id="12980612"/>
<feature type="domain" description="PHD-type" evidence="6">
    <location>
        <begin position="315"/>
        <end position="425"/>
    </location>
</feature>
<dbReference type="InterPro" id="IPR052440">
    <property type="entry name" value="Trans_Reg/Chrom_Remod"/>
</dbReference>
<dbReference type="EMBL" id="FR796431">
    <property type="protein sequence ID" value="CBZ13087.1"/>
    <property type="molecule type" value="Genomic_DNA"/>
</dbReference>
<proteinExistence type="predicted"/>
<dbReference type="InterPro" id="IPR034732">
    <property type="entry name" value="EPHD"/>
</dbReference>
<dbReference type="Gene3D" id="3.30.40.10">
    <property type="entry name" value="Zinc/RING finger domain, C3HC4 (zinc finger)"/>
    <property type="match status" value="1"/>
</dbReference>
<dbReference type="OMA" id="HTACALW"/>
<dbReference type="eggNOG" id="KOG1084">
    <property type="taxonomic scope" value="Eukaryota"/>
</dbReference>
<organism evidence="7 8">
    <name type="scientific">Leishmania major</name>
    <dbReference type="NCBI Taxonomy" id="5664"/>
    <lineage>
        <taxon>Eukaryota</taxon>
        <taxon>Discoba</taxon>
        <taxon>Euglenozoa</taxon>
        <taxon>Kinetoplastea</taxon>
        <taxon>Metakinetoplastina</taxon>
        <taxon>Trypanosomatida</taxon>
        <taxon>Trypanosomatidae</taxon>
        <taxon>Leishmaniinae</taxon>
        <taxon>Leishmania</taxon>
    </lineage>
</organism>
<dbReference type="KEGG" id="lma:LMJF_35_4560"/>
<dbReference type="InterPro" id="IPR001965">
    <property type="entry name" value="Znf_PHD"/>
</dbReference>
<keyword evidence="8" id="KW-1185">Reference proteome</keyword>
<accession>E9AFT3</accession>
<dbReference type="PANTHER" id="PTHR14955">
    <property type="entry name" value="RETINOIC ACID INDUCED 1/TRANSCRIPTION FACTOR 20"/>
    <property type="match status" value="1"/>
</dbReference>
<feature type="region of interest" description="Disordered" evidence="5">
    <location>
        <begin position="125"/>
        <end position="155"/>
    </location>
</feature>
<dbReference type="GO" id="GO:0008270">
    <property type="term" value="F:zinc ion binding"/>
    <property type="evidence" value="ECO:0007669"/>
    <property type="project" value="UniProtKB-KW"/>
</dbReference>
<reference evidence="7 8" key="2">
    <citation type="journal article" date="2011" name="Genome Res.">
        <title>Chromosome and gene copy number variation allow major structural change between species and strains of Leishmania.</title>
        <authorList>
            <person name="Rogers M.B."/>
            <person name="Hilley J.D."/>
            <person name="Dickens N.J."/>
            <person name="Wilkes J."/>
            <person name="Bates P.A."/>
            <person name="Depledge D.P."/>
            <person name="Harris D."/>
            <person name="Her Y."/>
            <person name="Herzyk P."/>
            <person name="Imamura H."/>
            <person name="Otto T.D."/>
            <person name="Sanders M."/>
            <person name="Seeger K."/>
            <person name="Dujardin J.C."/>
            <person name="Berriman M."/>
            <person name="Smith D.F."/>
            <person name="Hertz-Fowler C."/>
            <person name="Mottram J.C."/>
        </authorList>
    </citation>
    <scope>NUCLEOTIDE SEQUENCE [LARGE SCALE GENOMIC DNA]</scope>
    <source>
        <strain evidence="8">MHOM/IL/81/Friedlin</strain>
    </source>
</reference>
<reference evidence="7 8" key="1">
    <citation type="journal article" date="2005" name="Science">
        <title>The genome of the kinetoplastid parasite, Leishmania major.</title>
        <authorList>
            <person name="Ivens A.C."/>
            <person name="Peacock C.S."/>
            <person name="Worthey E.A."/>
            <person name="Murphy L."/>
            <person name="Aggarwal G."/>
            <person name="Berriman M."/>
            <person name="Sisk E."/>
            <person name="Rajandream M.A."/>
            <person name="Adlem E."/>
            <person name="Aert R."/>
            <person name="Anupama A."/>
            <person name="Apostolou Z."/>
            <person name="Attipoe P."/>
            <person name="Bason N."/>
            <person name="Bauser C."/>
            <person name="Beck A."/>
            <person name="Beverley S.M."/>
            <person name="Bianchettin G."/>
            <person name="Borzym K."/>
            <person name="Bothe G."/>
            <person name="Bruschi C.V."/>
            <person name="Collins M."/>
            <person name="Cadag E."/>
            <person name="Ciarloni L."/>
            <person name="Clayton C."/>
            <person name="Coulson R.M."/>
            <person name="Cronin A."/>
            <person name="Cruz A.K."/>
            <person name="Davies R.M."/>
            <person name="De Gaudenzi J."/>
            <person name="Dobson D.E."/>
            <person name="Duesterhoeft A."/>
            <person name="Fazelina G."/>
            <person name="Fosker N."/>
            <person name="Frasch A.C."/>
            <person name="Fraser A."/>
            <person name="Fuchs M."/>
            <person name="Gabel C."/>
            <person name="Goble A."/>
            <person name="Goffeau A."/>
            <person name="Harris D."/>
            <person name="Hertz-Fowler C."/>
            <person name="Hilbert H."/>
            <person name="Horn D."/>
            <person name="Huang Y."/>
            <person name="Klages S."/>
            <person name="Knights A."/>
            <person name="Kube M."/>
            <person name="Larke N."/>
            <person name="Litvin L."/>
            <person name="Lord A."/>
            <person name="Louie T."/>
            <person name="Marra M."/>
            <person name="Masuy D."/>
            <person name="Matthews K."/>
            <person name="Michaeli S."/>
            <person name="Mottram J.C."/>
            <person name="Muller-Auer S."/>
            <person name="Munden H."/>
            <person name="Nelson S."/>
            <person name="Norbertczak H."/>
            <person name="Oliver K."/>
            <person name="O'neil S."/>
            <person name="Pentony M."/>
            <person name="Pohl T.M."/>
            <person name="Price C."/>
            <person name="Purnelle B."/>
            <person name="Quail M.A."/>
            <person name="Rabbinowitsch E."/>
            <person name="Reinhardt R."/>
            <person name="Rieger M."/>
            <person name="Rinta J."/>
            <person name="Robben J."/>
            <person name="Robertson L."/>
            <person name="Ruiz J.C."/>
            <person name="Rutter S."/>
            <person name="Saunders D."/>
            <person name="Schafer M."/>
            <person name="Schein J."/>
            <person name="Schwartz D.C."/>
            <person name="Seeger K."/>
            <person name="Seyler A."/>
            <person name="Sharp S."/>
            <person name="Shin H."/>
            <person name="Sivam D."/>
            <person name="Squares R."/>
            <person name="Squares S."/>
            <person name="Tosato V."/>
            <person name="Vogt C."/>
            <person name="Volckaert G."/>
            <person name="Wambutt R."/>
            <person name="Warren T."/>
            <person name="Wedler H."/>
            <person name="Woodward J."/>
            <person name="Zhou S."/>
            <person name="Zimmermann W."/>
            <person name="Smith D.F."/>
            <person name="Blackwell J.M."/>
            <person name="Stuart K.D."/>
            <person name="Barrell B."/>
            <person name="Myler P.J."/>
        </authorList>
    </citation>
    <scope>NUCLEOTIDE SEQUENCE [LARGE SCALE GENOMIC DNA]</scope>
    <source>
        <strain evidence="8">MHOM/IL/81/Friedlin</strain>
    </source>
</reference>
<dbReference type="VEuPathDB" id="TriTrypDB:LMJLV39_350053900"/>
<sequence>MSRAVKPVKQVTFGPVTHFSAPLIEASQGSDAPEKSRFVDAPALRPRVSRPATVAIVASGTTPHVQNEVNGLLGTGELEKYAVQPTLFLGSAVEEPHAALSSVQQAANVATDDNWEGGDTQDWTPVSHPRAIPATSPVARQGPSEDDTYDTPVESRPVTRCHLTGAARLEGAGTREPPPSILEKSPTLSQLVSAVDDILGGPQRTSRSPLAASSSAVALRGSCYSTDAAAEQLCTTNSCPPTPMSPAKVQKTDAHDTSEASRCSDPLLVARCMLYHREGDESITASGSTCRASQCNTESTAALTVPHNTSDKVHPSFCVFCGIGANCGHADETLSLCFSDGIVYHTACALWCPEVFYDIELGRLKGIAEAAHRARLIKCAWCRQPGAGAGCACPTCQLSFHVPCAVKARASINVQAFVLYCPAHRSATVSRSAGDVLGPPGGEAALKRTKAE</sequence>
<dbReference type="Proteomes" id="UP000000542">
    <property type="component" value="Chromosome 35"/>
</dbReference>
<dbReference type="Pfam" id="PF13771">
    <property type="entry name" value="zf-HC5HC2H"/>
    <property type="match status" value="1"/>
</dbReference>
<dbReference type="HOGENOM" id="CLU_606165_0_0_1"/>
<keyword evidence="1" id="KW-0597">Phosphoprotein</keyword>
<dbReference type="VEuPathDB" id="TriTrypDB:LmjF.35.4560"/>
<dbReference type="RefSeq" id="XP_003722853.1">
    <property type="nucleotide sequence ID" value="XM_003722805.1"/>
</dbReference>
<evidence type="ECO:0000256" key="5">
    <source>
        <dbReference type="SAM" id="MobiDB-lite"/>
    </source>
</evidence>
<keyword evidence="4" id="KW-0862">Zinc</keyword>
<name>E9AFT3_LEIMA</name>
<dbReference type="VEuPathDB" id="TriTrypDB:LMJFC_350059200"/>
<evidence type="ECO:0000256" key="2">
    <source>
        <dbReference type="ARBA" id="ARBA00022723"/>
    </source>
</evidence>
<dbReference type="VEuPathDB" id="TriTrypDB:LMJLV39_350053800"/>
<keyword evidence="2" id="KW-0479">Metal-binding</keyword>
<gene>
    <name evidence="7" type="ORF">LMJF_35_4560</name>
</gene>
<evidence type="ECO:0000259" key="6">
    <source>
        <dbReference type="PROSITE" id="PS51805"/>
    </source>
</evidence>
<dbReference type="PROSITE" id="PS51805">
    <property type="entry name" value="EPHD"/>
    <property type="match status" value="1"/>
</dbReference>
<dbReference type="AlphaFoldDB" id="E9AFT3"/>
<evidence type="ECO:0000256" key="3">
    <source>
        <dbReference type="ARBA" id="ARBA00022771"/>
    </source>
</evidence>
<keyword evidence="3" id="KW-0863">Zinc-finger</keyword>
<evidence type="ECO:0000256" key="4">
    <source>
        <dbReference type="ARBA" id="ARBA00022833"/>
    </source>
</evidence>